<dbReference type="InterPro" id="IPR012337">
    <property type="entry name" value="RNaseH-like_sf"/>
</dbReference>
<evidence type="ECO:0000259" key="1">
    <source>
        <dbReference type="PROSITE" id="PS50994"/>
    </source>
</evidence>
<dbReference type="AlphaFoldDB" id="A0A9X3DCR6"/>
<keyword evidence="3" id="KW-1185">Reference proteome</keyword>
<dbReference type="RefSeq" id="WP_266268446.1">
    <property type="nucleotide sequence ID" value="NZ_JAPJUH010000001.1"/>
</dbReference>
<protein>
    <submittedName>
        <fullName evidence="2">IS3 family transposase</fullName>
    </submittedName>
</protein>
<dbReference type="GO" id="GO:0015074">
    <property type="term" value="P:DNA integration"/>
    <property type="evidence" value="ECO:0007669"/>
    <property type="project" value="InterPro"/>
</dbReference>
<dbReference type="Pfam" id="PF00665">
    <property type="entry name" value="rve"/>
    <property type="match status" value="1"/>
</dbReference>
<dbReference type="EMBL" id="JAPJUH010000001">
    <property type="protein sequence ID" value="MCX3263706.1"/>
    <property type="molecule type" value="Genomic_DNA"/>
</dbReference>
<sequence>MRQKLPDKHLVELCALFGVSRQAYYLAQKTAIKTDISHMVVLALVAEFRTAVSFLGTRKLLYMLSPEMEKHNIKMGRDQLYDLLRFHGLLIRRRKRSVRTTDSNHSLKRYPNLIKHMMLSAPEQLWVSDITYIRTQDGFSYLSLITDAYSRKIVGFALHPNLEATGCIIALEMAINGRKKDSPFILVHHSDRGIQYCSKSYTELLNRDRIAISMTESGSPYDNALAERVNGIVKNEFFPKKIYKDHKEAKKSIEIIIKNYNDKRPHGSLDYLTPSKAHDMSGEISKRWKHYPYKRKGMQEESQETV</sequence>
<proteinExistence type="predicted"/>
<name>A0A9X3DCR6_9SPHI</name>
<feature type="domain" description="Integrase catalytic" evidence="1">
    <location>
        <begin position="118"/>
        <end position="282"/>
    </location>
</feature>
<dbReference type="GO" id="GO:0003676">
    <property type="term" value="F:nucleic acid binding"/>
    <property type="evidence" value="ECO:0007669"/>
    <property type="project" value="InterPro"/>
</dbReference>
<evidence type="ECO:0000313" key="2">
    <source>
        <dbReference type="EMBL" id="MCX3263706.1"/>
    </source>
</evidence>
<dbReference type="InterPro" id="IPR048020">
    <property type="entry name" value="Transpos_IS3"/>
</dbReference>
<organism evidence="2 3">
    <name type="scientific">Pedobacter agri</name>
    <dbReference type="NCBI Taxonomy" id="454586"/>
    <lineage>
        <taxon>Bacteria</taxon>
        <taxon>Pseudomonadati</taxon>
        <taxon>Bacteroidota</taxon>
        <taxon>Sphingobacteriia</taxon>
        <taxon>Sphingobacteriales</taxon>
        <taxon>Sphingobacteriaceae</taxon>
        <taxon>Pedobacter</taxon>
    </lineage>
</organism>
<dbReference type="PANTHER" id="PTHR46889:SF5">
    <property type="entry name" value="INTEGRASE PROTEIN"/>
    <property type="match status" value="1"/>
</dbReference>
<dbReference type="PROSITE" id="PS50994">
    <property type="entry name" value="INTEGRASE"/>
    <property type="match status" value="1"/>
</dbReference>
<dbReference type="InterPro" id="IPR036397">
    <property type="entry name" value="RNaseH_sf"/>
</dbReference>
<dbReference type="Proteomes" id="UP001142592">
    <property type="component" value="Unassembled WGS sequence"/>
</dbReference>
<accession>A0A9X3DCR6</accession>
<gene>
    <name evidence="2" type="ORF">OQZ29_03060</name>
</gene>
<dbReference type="NCBIfam" id="NF033516">
    <property type="entry name" value="transpos_IS3"/>
    <property type="match status" value="1"/>
</dbReference>
<dbReference type="Gene3D" id="3.30.420.10">
    <property type="entry name" value="Ribonuclease H-like superfamily/Ribonuclease H"/>
    <property type="match status" value="1"/>
</dbReference>
<dbReference type="InterPro" id="IPR050900">
    <property type="entry name" value="Transposase_IS3/IS150/IS904"/>
</dbReference>
<comment type="caution">
    <text evidence="2">The sequence shown here is derived from an EMBL/GenBank/DDBJ whole genome shotgun (WGS) entry which is preliminary data.</text>
</comment>
<dbReference type="PANTHER" id="PTHR46889">
    <property type="entry name" value="TRANSPOSASE INSF FOR INSERTION SEQUENCE IS3B-RELATED"/>
    <property type="match status" value="1"/>
</dbReference>
<dbReference type="SUPFAM" id="SSF53098">
    <property type="entry name" value="Ribonuclease H-like"/>
    <property type="match status" value="1"/>
</dbReference>
<reference evidence="2" key="1">
    <citation type="submission" date="2022-11" db="EMBL/GenBank/DDBJ databases">
        <authorList>
            <person name="Graham C."/>
            <person name="Newman J.D."/>
        </authorList>
    </citation>
    <scope>NUCLEOTIDE SEQUENCE</scope>
    <source>
        <strain evidence="2">DSM 19486</strain>
    </source>
</reference>
<dbReference type="InterPro" id="IPR001584">
    <property type="entry name" value="Integrase_cat-core"/>
</dbReference>
<evidence type="ECO:0000313" key="3">
    <source>
        <dbReference type="Proteomes" id="UP001142592"/>
    </source>
</evidence>